<dbReference type="Gene3D" id="3.40.50.1240">
    <property type="entry name" value="Phosphoglycerate mutase-like"/>
    <property type="match status" value="1"/>
</dbReference>
<dbReference type="GO" id="GO:0043456">
    <property type="term" value="P:regulation of pentose-phosphate shunt"/>
    <property type="evidence" value="ECO:0007669"/>
    <property type="project" value="TreeGrafter"/>
</dbReference>
<dbReference type="GeneID" id="25280300"/>
<evidence type="ECO:0008006" key="5">
    <source>
        <dbReference type="Google" id="ProtNLM"/>
    </source>
</evidence>
<keyword evidence="4" id="KW-1185">Reference proteome</keyword>
<organism evidence="3 4">
    <name type="scientific">Exophiala aquamarina CBS 119918</name>
    <dbReference type="NCBI Taxonomy" id="1182545"/>
    <lineage>
        <taxon>Eukaryota</taxon>
        <taxon>Fungi</taxon>
        <taxon>Dikarya</taxon>
        <taxon>Ascomycota</taxon>
        <taxon>Pezizomycotina</taxon>
        <taxon>Eurotiomycetes</taxon>
        <taxon>Chaetothyriomycetidae</taxon>
        <taxon>Chaetothyriales</taxon>
        <taxon>Herpotrichiellaceae</taxon>
        <taxon>Exophiala</taxon>
    </lineage>
</organism>
<dbReference type="HOGENOM" id="CLU_033323_0_0_1"/>
<evidence type="ECO:0000256" key="2">
    <source>
        <dbReference type="PIRSR" id="PIRSR613078-2"/>
    </source>
</evidence>
<name>A0A072PCF9_9EURO</name>
<dbReference type="InterPro" id="IPR001345">
    <property type="entry name" value="PG/BPGM_mutase_AS"/>
</dbReference>
<dbReference type="OrthoDB" id="354304at2759"/>
<evidence type="ECO:0000313" key="3">
    <source>
        <dbReference type="EMBL" id="KEF57457.1"/>
    </source>
</evidence>
<dbReference type="InterPro" id="IPR051695">
    <property type="entry name" value="Phosphoglycerate_Mutase"/>
</dbReference>
<dbReference type="Proteomes" id="UP000027920">
    <property type="component" value="Unassembled WGS sequence"/>
</dbReference>
<feature type="binding site" evidence="2">
    <location>
        <begin position="7"/>
        <end position="14"/>
    </location>
    <ligand>
        <name>substrate</name>
    </ligand>
</feature>
<dbReference type="PANTHER" id="PTHR46517:SF1">
    <property type="entry name" value="FRUCTOSE-2,6-BISPHOSPHATASE TIGAR"/>
    <property type="match status" value="1"/>
</dbReference>
<keyword evidence="1" id="KW-0378">Hydrolase</keyword>
<evidence type="ECO:0000256" key="1">
    <source>
        <dbReference type="ARBA" id="ARBA00022801"/>
    </source>
</evidence>
<reference evidence="3 4" key="1">
    <citation type="submission" date="2013-03" db="EMBL/GenBank/DDBJ databases">
        <title>The Genome Sequence of Exophiala aquamarina CBS 119918.</title>
        <authorList>
            <consortium name="The Broad Institute Genomics Platform"/>
            <person name="Cuomo C."/>
            <person name="de Hoog S."/>
            <person name="Gorbushina A."/>
            <person name="Walker B."/>
            <person name="Young S.K."/>
            <person name="Zeng Q."/>
            <person name="Gargeya S."/>
            <person name="Fitzgerald M."/>
            <person name="Haas B."/>
            <person name="Abouelleil A."/>
            <person name="Allen A.W."/>
            <person name="Alvarado L."/>
            <person name="Arachchi H.M."/>
            <person name="Berlin A.M."/>
            <person name="Chapman S.B."/>
            <person name="Gainer-Dewar J."/>
            <person name="Goldberg J."/>
            <person name="Griggs A."/>
            <person name="Gujja S."/>
            <person name="Hansen M."/>
            <person name="Howarth C."/>
            <person name="Imamovic A."/>
            <person name="Ireland A."/>
            <person name="Larimer J."/>
            <person name="McCowan C."/>
            <person name="Murphy C."/>
            <person name="Pearson M."/>
            <person name="Poon T.W."/>
            <person name="Priest M."/>
            <person name="Roberts A."/>
            <person name="Saif S."/>
            <person name="Shea T."/>
            <person name="Sisk P."/>
            <person name="Sykes S."/>
            <person name="Wortman J."/>
            <person name="Nusbaum C."/>
            <person name="Birren B."/>
        </authorList>
    </citation>
    <scope>NUCLEOTIDE SEQUENCE [LARGE SCALE GENOMIC DNA]</scope>
    <source>
        <strain evidence="3 4">CBS 119918</strain>
    </source>
</reference>
<gene>
    <name evidence="3" type="ORF">A1O9_05374</name>
</gene>
<dbReference type="CDD" id="cd07067">
    <property type="entry name" value="HP_PGM_like"/>
    <property type="match status" value="1"/>
</dbReference>
<dbReference type="VEuPathDB" id="FungiDB:A1O9_05374"/>
<dbReference type="STRING" id="1182545.A0A072PCF9"/>
<feature type="binding site" evidence="2">
    <location>
        <position position="60"/>
    </location>
    <ligand>
        <name>substrate</name>
    </ligand>
</feature>
<dbReference type="GO" id="GO:0045820">
    <property type="term" value="P:negative regulation of glycolytic process"/>
    <property type="evidence" value="ECO:0007669"/>
    <property type="project" value="TreeGrafter"/>
</dbReference>
<dbReference type="PROSITE" id="PS00175">
    <property type="entry name" value="PG_MUTASE"/>
    <property type="match status" value="1"/>
</dbReference>
<proteinExistence type="predicted"/>
<dbReference type="SUPFAM" id="SSF53254">
    <property type="entry name" value="Phosphoglycerate mutase-like"/>
    <property type="match status" value="1"/>
</dbReference>
<dbReference type="Pfam" id="PF00300">
    <property type="entry name" value="His_Phos_1"/>
    <property type="match status" value="1"/>
</dbReference>
<sequence>MHLFLVRHGETEHNVAGLLAGVSDSRLTNHGVLQTQRLGSHLVNQRNLRFTHIYASDLQRAFMTAEEIRKAHASNLEEPTTKPDVVKLQLLREQDFGSLELVPWASRRAQNAFTPESSSLVDPEFRPQETAEAMMHRAECFLADYILPLLAVASAEKSSSVQDCVAVVSHGLFLSVLWRSLLTVNNKDHLVHLKRTRGGVGSAPFDARQKSLEGFFKRPKQREDPA</sequence>
<dbReference type="SMART" id="SM00855">
    <property type="entry name" value="PGAM"/>
    <property type="match status" value="1"/>
</dbReference>
<dbReference type="EMBL" id="AMGV01000004">
    <property type="protein sequence ID" value="KEF57457.1"/>
    <property type="molecule type" value="Genomic_DNA"/>
</dbReference>
<dbReference type="GO" id="GO:0005829">
    <property type="term" value="C:cytosol"/>
    <property type="evidence" value="ECO:0007669"/>
    <property type="project" value="TreeGrafter"/>
</dbReference>
<dbReference type="RefSeq" id="XP_013260047.1">
    <property type="nucleotide sequence ID" value="XM_013404593.1"/>
</dbReference>
<evidence type="ECO:0000313" key="4">
    <source>
        <dbReference type="Proteomes" id="UP000027920"/>
    </source>
</evidence>
<dbReference type="InterPro" id="IPR029033">
    <property type="entry name" value="His_PPase_superfam"/>
</dbReference>
<dbReference type="AlphaFoldDB" id="A0A072PCF9"/>
<dbReference type="GO" id="GO:0004331">
    <property type="term" value="F:fructose-2,6-bisphosphate 2-phosphatase activity"/>
    <property type="evidence" value="ECO:0007669"/>
    <property type="project" value="TreeGrafter"/>
</dbReference>
<comment type="caution">
    <text evidence="3">The sequence shown here is derived from an EMBL/GenBank/DDBJ whole genome shotgun (WGS) entry which is preliminary data.</text>
</comment>
<dbReference type="PANTHER" id="PTHR46517">
    <property type="entry name" value="FRUCTOSE-2,6-BISPHOSPHATASE TIGAR"/>
    <property type="match status" value="1"/>
</dbReference>
<dbReference type="InterPro" id="IPR013078">
    <property type="entry name" value="His_Pase_superF_clade-1"/>
</dbReference>
<accession>A0A072PCF9</accession>
<protein>
    <recommendedName>
        <fullName evidence="5">2,3-bisphosphoglycerate-dependent phosphoglycerate mutase</fullName>
    </recommendedName>
</protein>